<keyword evidence="4" id="KW-1185">Reference proteome</keyword>
<reference evidence="4" key="1">
    <citation type="submission" date="2014-12" db="EMBL/GenBank/DDBJ databases">
        <title>Genome Sequence of Valsa Canker Pathogens Uncovers a Specific Adaption of Colonization on Woody Bark.</title>
        <authorList>
            <person name="Yin Z."/>
            <person name="Liu H."/>
            <person name="Gao X."/>
            <person name="Li Z."/>
            <person name="Song N."/>
            <person name="Ke X."/>
            <person name="Dai Q."/>
            <person name="Wu Y."/>
            <person name="Sun Y."/>
            <person name="Xu J.-R."/>
            <person name="Kang Z.K."/>
            <person name="Wang L."/>
            <person name="Huang L."/>
        </authorList>
    </citation>
    <scope>NUCLEOTIDE SEQUENCE [LARGE SCALE GENOMIC DNA]</scope>
    <source>
        <strain evidence="4">SXYL134</strain>
    </source>
</reference>
<evidence type="ECO:0000313" key="3">
    <source>
        <dbReference type="EMBL" id="KUI60893.1"/>
    </source>
</evidence>
<dbReference type="OrthoDB" id="10609337at2759"/>
<sequence length="312" mass="36850">MECLALAAYLSLGAVYALKFLTKGSACANMAQQGCLAVLATDVFTSIAGTMQIAQVIALMFLLHKRPPKPMKIKKPKKPKQPKQPKQRYQSPEKDIYMYANESYPELQPPPPSYKSSGKHWGIELEEARDLDRLQNEQWKRDTQRLRAQAKARYDAEQRARKRQQEFMDFENRRLKREEDLNRLKDQARAREKHLQQLKEELREQEVSLEHEDYSREREHKVAKLQVKIREQDGKLSRVKERQRQMDPGRREPHEMLPPPPLESVLQDQQSGESIEEKRQRSGERVPPLLAHVRKERNRIEERLQRRAKLYD</sequence>
<feature type="compositionally biased region" description="Basic and acidic residues" evidence="1">
    <location>
        <begin position="275"/>
        <end position="284"/>
    </location>
</feature>
<organism evidence="3 4">
    <name type="scientific">Cytospora mali</name>
    <name type="common">Apple Valsa canker fungus</name>
    <name type="synonym">Valsa mali</name>
    <dbReference type="NCBI Taxonomy" id="578113"/>
    <lineage>
        <taxon>Eukaryota</taxon>
        <taxon>Fungi</taxon>
        <taxon>Dikarya</taxon>
        <taxon>Ascomycota</taxon>
        <taxon>Pezizomycotina</taxon>
        <taxon>Sordariomycetes</taxon>
        <taxon>Sordariomycetidae</taxon>
        <taxon>Diaporthales</taxon>
        <taxon>Cytosporaceae</taxon>
        <taxon>Cytospora</taxon>
    </lineage>
</organism>
<dbReference type="EMBL" id="KN714761">
    <property type="protein sequence ID" value="KUI60893.1"/>
    <property type="molecule type" value="Genomic_DNA"/>
</dbReference>
<keyword evidence="2" id="KW-0812">Transmembrane</keyword>
<evidence type="ECO:0000256" key="1">
    <source>
        <dbReference type="SAM" id="MobiDB-lite"/>
    </source>
</evidence>
<evidence type="ECO:0000256" key="2">
    <source>
        <dbReference type="SAM" id="Phobius"/>
    </source>
</evidence>
<proteinExistence type="predicted"/>
<dbReference type="Proteomes" id="UP000078576">
    <property type="component" value="Unassembled WGS sequence"/>
</dbReference>
<feature type="region of interest" description="Disordered" evidence="1">
    <location>
        <begin position="68"/>
        <end position="92"/>
    </location>
</feature>
<protein>
    <submittedName>
        <fullName evidence="3">Uncharacterized protein</fullName>
    </submittedName>
</protein>
<feature type="region of interest" description="Disordered" evidence="1">
    <location>
        <begin position="204"/>
        <end position="312"/>
    </location>
</feature>
<evidence type="ECO:0000313" key="4">
    <source>
        <dbReference type="Proteomes" id="UP000078576"/>
    </source>
</evidence>
<gene>
    <name evidence="3" type="ORF">VP1G_08074</name>
</gene>
<dbReference type="AlphaFoldDB" id="A0A194VAJ7"/>
<name>A0A194VAJ7_CYTMA</name>
<feature type="compositionally biased region" description="Basic and acidic residues" evidence="1">
    <location>
        <begin position="204"/>
        <end position="255"/>
    </location>
</feature>
<dbReference type="STRING" id="694573.A0A194VAJ7"/>
<feature type="transmembrane region" description="Helical" evidence="2">
    <location>
        <begin position="43"/>
        <end position="63"/>
    </location>
</feature>
<feature type="compositionally biased region" description="Basic residues" evidence="1">
    <location>
        <begin position="68"/>
        <end position="86"/>
    </location>
</feature>
<accession>A0A194VAJ7</accession>
<feature type="compositionally biased region" description="Basic and acidic residues" evidence="1">
    <location>
        <begin position="298"/>
        <end position="312"/>
    </location>
</feature>
<keyword evidence="2" id="KW-0472">Membrane</keyword>
<keyword evidence="2" id="KW-1133">Transmembrane helix</keyword>